<dbReference type="EnsemblPlants" id="AET7Gv20481200.15">
    <property type="protein sequence ID" value="AET7Gv20481200.15"/>
    <property type="gene ID" value="AET7Gv20481200"/>
</dbReference>
<proteinExistence type="predicted"/>
<reference evidence="3" key="1">
    <citation type="journal article" date="2014" name="Science">
        <title>Ancient hybridizations among the ancestral genomes of bread wheat.</title>
        <authorList>
            <consortium name="International Wheat Genome Sequencing Consortium,"/>
            <person name="Marcussen T."/>
            <person name="Sandve S.R."/>
            <person name="Heier L."/>
            <person name="Spannagl M."/>
            <person name="Pfeifer M."/>
            <person name="Jakobsen K.S."/>
            <person name="Wulff B.B."/>
            <person name="Steuernagel B."/>
            <person name="Mayer K.F."/>
            <person name="Olsen O.A."/>
        </authorList>
    </citation>
    <scope>NUCLEOTIDE SEQUENCE [LARGE SCALE GENOMIC DNA]</scope>
    <source>
        <strain evidence="3">cv. AL8/78</strain>
    </source>
</reference>
<accession>A0A453R6I1</accession>
<reference evidence="2" key="5">
    <citation type="journal article" date="2021" name="G3 (Bethesda)">
        <title>Aegilops tauschii genome assembly Aet v5.0 features greater sequence contiguity and improved annotation.</title>
        <authorList>
            <person name="Wang L."/>
            <person name="Zhu T."/>
            <person name="Rodriguez J.C."/>
            <person name="Deal K.R."/>
            <person name="Dubcovsky J."/>
            <person name="McGuire P.E."/>
            <person name="Lux T."/>
            <person name="Spannagl M."/>
            <person name="Mayer K.F.X."/>
            <person name="Baldrich P."/>
            <person name="Meyers B.C."/>
            <person name="Huo N."/>
            <person name="Gu Y.Q."/>
            <person name="Zhou H."/>
            <person name="Devos K.M."/>
            <person name="Bennetzen J.L."/>
            <person name="Unver T."/>
            <person name="Budak H."/>
            <person name="Gulick P.J."/>
            <person name="Galiba G."/>
            <person name="Kalapos B."/>
            <person name="Nelson D.R."/>
            <person name="Li P."/>
            <person name="You F.M."/>
            <person name="Luo M.C."/>
            <person name="Dvorak J."/>
        </authorList>
    </citation>
    <scope>NUCLEOTIDE SEQUENCE [LARGE SCALE GENOMIC DNA]</scope>
    <source>
        <strain evidence="2">cv. AL8/78</strain>
    </source>
</reference>
<evidence type="ECO:0000313" key="2">
    <source>
        <dbReference type="EnsemblPlants" id="AET7Gv20481200.15"/>
    </source>
</evidence>
<feature type="region of interest" description="Disordered" evidence="1">
    <location>
        <begin position="14"/>
        <end position="52"/>
    </location>
</feature>
<reference evidence="2" key="3">
    <citation type="journal article" date="2017" name="Nature">
        <title>Genome sequence of the progenitor of the wheat D genome Aegilops tauschii.</title>
        <authorList>
            <person name="Luo M.C."/>
            <person name="Gu Y.Q."/>
            <person name="Puiu D."/>
            <person name="Wang H."/>
            <person name="Twardziok S.O."/>
            <person name="Deal K.R."/>
            <person name="Huo N."/>
            <person name="Zhu T."/>
            <person name="Wang L."/>
            <person name="Wang Y."/>
            <person name="McGuire P.E."/>
            <person name="Liu S."/>
            <person name="Long H."/>
            <person name="Ramasamy R.K."/>
            <person name="Rodriguez J.C."/>
            <person name="Van S.L."/>
            <person name="Yuan L."/>
            <person name="Wang Z."/>
            <person name="Xia Z."/>
            <person name="Xiao L."/>
            <person name="Anderson O.D."/>
            <person name="Ouyang S."/>
            <person name="Liang Y."/>
            <person name="Zimin A.V."/>
            <person name="Pertea G."/>
            <person name="Qi P."/>
            <person name="Bennetzen J.L."/>
            <person name="Dai X."/>
            <person name="Dawson M.W."/>
            <person name="Muller H.G."/>
            <person name="Kugler K."/>
            <person name="Rivarola-Duarte L."/>
            <person name="Spannagl M."/>
            <person name="Mayer K.F.X."/>
            <person name="Lu F.H."/>
            <person name="Bevan M.W."/>
            <person name="Leroy P."/>
            <person name="Li P."/>
            <person name="You F.M."/>
            <person name="Sun Q."/>
            <person name="Liu Z."/>
            <person name="Lyons E."/>
            <person name="Wicker T."/>
            <person name="Salzberg S.L."/>
            <person name="Devos K.M."/>
            <person name="Dvorak J."/>
        </authorList>
    </citation>
    <scope>NUCLEOTIDE SEQUENCE [LARGE SCALE GENOMIC DNA]</scope>
    <source>
        <strain evidence="2">cv. AL8/78</strain>
    </source>
</reference>
<protein>
    <submittedName>
        <fullName evidence="2">Uncharacterized protein</fullName>
    </submittedName>
</protein>
<reference evidence="2" key="4">
    <citation type="submission" date="2019-03" db="UniProtKB">
        <authorList>
            <consortium name="EnsemblPlants"/>
        </authorList>
    </citation>
    <scope>IDENTIFICATION</scope>
</reference>
<feature type="compositionally biased region" description="Polar residues" evidence="1">
    <location>
        <begin position="26"/>
        <end position="42"/>
    </location>
</feature>
<organism evidence="2 3">
    <name type="scientific">Aegilops tauschii subsp. strangulata</name>
    <name type="common">Goatgrass</name>
    <dbReference type="NCBI Taxonomy" id="200361"/>
    <lineage>
        <taxon>Eukaryota</taxon>
        <taxon>Viridiplantae</taxon>
        <taxon>Streptophyta</taxon>
        <taxon>Embryophyta</taxon>
        <taxon>Tracheophyta</taxon>
        <taxon>Spermatophyta</taxon>
        <taxon>Magnoliopsida</taxon>
        <taxon>Liliopsida</taxon>
        <taxon>Poales</taxon>
        <taxon>Poaceae</taxon>
        <taxon>BOP clade</taxon>
        <taxon>Pooideae</taxon>
        <taxon>Triticodae</taxon>
        <taxon>Triticeae</taxon>
        <taxon>Triticinae</taxon>
        <taxon>Aegilops</taxon>
    </lineage>
</organism>
<name>A0A453R6I1_AEGTS</name>
<sequence>SRWRYLYSRLHNSMQKHPSGPHVFSSDPSQIPNPPSALSTSPAGERRCRRSRPDPVLAPLHSFFSLPPVFHSGFKVAWIRLPARPNVARRIIAGIRRPSLVVLADGRWRLGHSCLGHHLASTMPDSDGFATDPKTRGTELLENTQPRRLHAPALLPDSIPSLAQYQGIFRLTHIFLSNGEV</sequence>
<reference evidence="3" key="2">
    <citation type="journal article" date="2017" name="Nat. Plants">
        <title>The Aegilops tauschii genome reveals multiple impacts of transposons.</title>
        <authorList>
            <person name="Zhao G."/>
            <person name="Zou C."/>
            <person name="Li K."/>
            <person name="Wang K."/>
            <person name="Li T."/>
            <person name="Gao L."/>
            <person name="Zhang X."/>
            <person name="Wang H."/>
            <person name="Yang Z."/>
            <person name="Liu X."/>
            <person name="Jiang W."/>
            <person name="Mao L."/>
            <person name="Kong X."/>
            <person name="Jiao Y."/>
            <person name="Jia J."/>
        </authorList>
    </citation>
    <scope>NUCLEOTIDE SEQUENCE [LARGE SCALE GENOMIC DNA]</scope>
    <source>
        <strain evidence="3">cv. AL8/78</strain>
    </source>
</reference>
<evidence type="ECO:0000313" key="3">
    <source>
        <dbReference type="Proteomes" id="UP000015105"/>
    </source>
</evidence>
<keyword evidence="3" id="KW-1185">Reference proteome</keyword>
<dbReference type="AlphaFoldDB" id="A0A453R6I1"/>
<dbReference type="Proteomes" id="UP000015105">
    <property type="component" value="Chromosome 7D"/>
</dbReference>
<evidence type="ECO:0000256" key="1">
    <source>
        <dbReference type="SAM" id="MobiDB-lite"/>
    </source>
</evidence>
<dbReference type="Gramene" id="AET7Gv20481200.15">
    <property type="protein sequence ID" value="AET7Gv20481200.15"/>
    <property type="gene ID" value="AET7Gv20481200"/>
</dbReference>